<feature type="region of interest" description="Disordered" evidence="1">
    <location>
        <begin position="47"/>
        <end position="77"/>
    </location>
</feature>
<keyword evidence="3" id="KW-1185">Reference proteome</keyword>
<evidence type="ECO:0000313" key="2">
    <source>
        <dbReference type="EMBL" id="KAL1272712.1"/>
    </source>
</evidence>
<reference evidence="2 3" key="1">
    <citation type="submission" date="2023-09" db="EMBL/GenBank/DDBJ databases">
        <authorList>
            <person name="Wang M."/>
        </authorList>
    </citation>
    <scope>NUCLEOTIDE SEQUENCE [LARGE SCALE GENOMIC DNA]</scope>
    <source>
        <strain evidence="2">GT-2023</strain>
        <tissue evidence="2">Liver</tissue>
    </source>
</reference>
<accession>A0ABR3N7D6</accession>
<comment type="caution">
    <text evidence="2">The sequence shown here is derived from an EMBL/GenBank/DDBJ whole genome shotgun (WGS) entry which is preliminary data.</text>
</comment>
<organism evidence="2 3">
    <name type="scientific">Cirrhinus molitorella</name>
    <name type="common">mud carp</name>
    <dbReference type="NCBI Taxonomy" id="172907"/>
    <lineage>
        <taxon>Eukaryota</taxon>
        <taxon>Metazoa</taxon>
        <taxon>Chordata</taxon>
        <taxon>Craniata</taxon>
        <taxon>Vertebrata</taxon>
        <taxon>Euteleostomi</taxon>
        <taxon>Actinopterygii</taxon>
        <taxon>Neopterygii</taxon>
        <taxon>Teleostei</taxon>
        <taxon>Ostariophysi</taxon>
        <taxon>Cypriniformes</taxon>
        <taxon>Cyprinidae</taxon>
        <taxon>Labeoninae</taxon>
        <taxon>Labeonini</taxon>
        <taxon>Cirrhinus</taxon>
    </lineage>
</organism>
<proteinExistence type="predicted"/>
<name>A0ABR3N7D6_9TELE</name>
<evidence type="ECO:0000313" key="3">
    <source>
        <dbReference type="Proteomes" id="UP001558613"/>
    </source>
</evidence>
<sequence length="104" mass="10910">MCESHVSNPQTVGKCCSLLNSPPLLPPSRSLSLAFSSGTLPATALPHVGRTQEMEGAAKSASPGTMTSEERFHANNPPPIPPLLSLFSSPTLLLSLLDGDMNRV</sequence>
<protein>
    <submittedName>
        <fullName evidence="2">Uncharacterized protein</fullName>
    </submittedName>
</protein>
<dbReference type="EMBL" id="JAYMGO010000006">
    <property type="protein sequence ID" value="KAL1272712.1"/>
    <property type="molecule type" value="Genomic_DNA"/>
</dbReference>
<gene>
    <name evidence="2" type="ORF">QQF64_028574</name>
</gene>
<evidence type="ECO:0000256" key="1">
    <source>
        <dbReference type="SAM" id="MobiDB-lite"/>
    </source>
</evidence>
<dbReference type="Proteomes" id="UP001558613">
    <property type="component" value="Unassembled WGS sequence"/>
</dbReference>